<dbReference type="GO" id="GO:0005737">
    <property type="term" value="C:cytoplasm"/>
    <property type="evidence" value="ECO:0007669"/>
    <property type="project" value="TreeGrafter"/>
</dbReference>
<comment type="caution">
    <text evidence="3">The sequence shown here is derived from an EMBL/GenBank/DDBJ whole genome shotgun (WGS) entry which is preliminary data.</text>
</comment>
<dbReference type="EMBL" id="AMYB01000001">
    <property type="protein sequence ID" value="OAD08347.1"/>
    <property type="molecule type" value="Genomic_DNA"/>
</dbReference>
<evidence type="ECO:0000313" key="4">
    <source>
        <dbReference type="Proteomes" id="UP000077051"/>
    </source>
</evidence>
<dbReference type="Proteomes" id="UP000077051">
    <property type="component" value="Unassembled WGS sequence"/>
</dbReference>
<accession>A0A162ZX20</accession>
<dbReference type="GO" id="GO:0005085">
    <property type="term" value="F:guanyl-nucleotide exchange factor activity"/>
    <property type="evidence" value="ECO:0007669"/>
    <property type="project" value="InterPro"/>
</dbReference>
<sequence>MTDAALLSTVTEYLASESSNSINFTAESSSDEDEDVTTTAATTKSSTTMYHHHKSNVTALTLPEPLRASNEDIDKQAAIAANALSNAALSHKLNSGIMYRDYISDSSDINSETSSLFEDGGHHHQFRQSTGDLTLISKAVSIDTHTSDTPGSSAIVPAERNPVSDLLRSPSSVTSTEGEDSPAVAVAKIKSKRHSVPDLAMSEYYSSSTIANATITASTADAIIRKSIKKKLAVSTSIASMSRHRKQVATATATTSTDSIPSHSPPQRVVASNEEPPPPPSPSSHSALKKNTVHYDRKIIPDHPSLQQQLAERSEQREPTMLDVGSTTAIPNGQHPRFITMEEELESTEDLFMSADDQESIELNKPHNMSMVDLTQQQQRQETTKKNEIRSLEQRRSIKRLNAVKELMETEETYSRDLGILCTHFLAIIKEASCITPEESDILVRNSMQILVFQEKFTEALIEAHGDEEEEKNGIFYKGNLKNIAQCFVEWAPRFEIYLDYCVRQDHAVSVYNELLQTNVEFANLIERLHTFHRVSFGFSRLKFDDYLIIPFQRIFRYRLLLQSITKATQKDSEEYEILSEAQNTIHGIASKINNEKSKMEAKRKTALFLSRLDSDWCLPKRWFSTLGVCTLIGTLEVRCKGDSKAKRIGCALFNHYMIMAKAKKHKQYEPRYWFPLRKFEIENIPNAEGSITCSWLLRSDENTLELSAICELEKHIWMEALATAIRESKALYSSSVDSNEYLLEQLFVSSFDQHAQPKQYQDKAIDASSICNDTPVHFPMPNGSTSFSQSAIFNKPSKSSNRASHPVFSTQEFSVLDLSNVSGSGAASPGLRSQSSISDLREFFTNSVVSEKWTQRKFNQYHTRCKSVDTKFDDVCTTPILTARANSMTRHGSAKRSRKAFPNANLHPSSVISLARPANEQRDNSSDANTISPIFYSPSTTFSESCASANSSRRPSMSQNRPNNSRDSMIFKLAQRNSSVRSVQSNIDLDQPSTLHNPTPSLTSTAVTAGLLQPSSSTSTLSSSARPVRFFGKMVEKLGQIGTPGKRRNQFMSNSGSKSSLSSKPPALLQQHQAAIGDPTATPSTSKKKVNFMTHLHICLFTHTKWL</sequence>
<feature type="region of interest" description="Disordered" evidence="1">
    <location>
        <begin position="236"/>
        <end position="288"/>
    </location>
</feature>
<protein>
    <recommendedName>
        <fullName evidence="2">DH domain-containing protein</fullName>
    </recommendedName>
</protein>
<dbReference type="InterPro" id="IPR000219">
    <property type="entry name" value="DH_dom"/>
</dbReference>
<name>A0A162ZX20_MUCCL</name>
<feature type="compositionally biased region" description="Low complexity" evidence="1">
    <location>
        <begin position="1054"/>
        <end position="1064"/>
    </location>
</feature>
<dbReference type="SMART" id="SM00233">
    <property type="entry name" value="PH"/>
    <property type="match status" value="1"/>
</dbReference>
<dbReference type="Pfam" id="PF00621">
    <property type="entry name" value="RhoGEF"/>
    <property type="match status" value="1"/>
</dbReference>
<feature type="region of interest" description="Disordered" evidence="1">
    <location>
        <begin position="307"/>
        <end position="334"/>
    </location>
</feature>
<dbReference type="InterPro" id="IPR011993">
    <property type="entry name" value="PH-like_dom_sf"/>
</dbReference>
<feature type="region of interest" description="Disordered" evidence="1">
    <location>
        <begin position="1043"/>
        <end position="1086"/>
    </location>
</feature>
<dbReference type="CDD" id="cd00160">
    <property type="entry name" value="RhoGEF"/>
    <property type="match status" value="1"/>
</dbReference>
<dbReference type="STRING" id="747725.A0A162ZX20"/>
<dbReference type="OrthoDB" id="660555at2759"/>
<keyword evidence="4" id="KW-1185">Reference proteome</keyword>
<reference evidence="3 4" key="1">
    <citation type="submission" date="2015-06" db="EMBL/GenBank/DDBJ databases">
        <title>Expansion of signal transduction pathways in fungi by whole-genome duplication.</title>
        <authorList>
            <consortium name="DOE Joint Genome Institute"/>
            <person name="Corrochano L.M."/>
            <person name="Kuo A."/>
            <person name="Marcet-Houben M."/>
            <person name="Polaino S."/>
            <person name="Salamov A."/>
            <person name="Villalobos J.M."/>
            <person name="Alvarez M.I."/>
            <person name="Avalos J."/>
            <person name="Benito E.P."/>
            <person name="Benoit I."/>
            <person name="Burger G."/>
            <person name="Camino L.P."/>
            <person name="Canovas D."/>
            <person name="Cerda-Olmedo E."/>
            <person name="Cheng J.-F."/>
            <person name="Dominguez A."/>
            <person name="Elias M."/>
            <person name="Eslava A.P."/>
            <person name="Glaser F."/>
            <person name="Grimwood J."/>
            <person name="Gutierrez G."/>
            <person name="Heitman J."/>
            <person name="Henrissat B."/>
            <person name="Iturriaga E.A."/>
            <person name="Lang B.F."/>
            <person name="Lavin J.L."/>
            <person name="Lee S."/>
            <person name="Li W."/>
            <person name="Lindquist E."/>
            <person name="Lopez-Garcia S."/>
            <person name="Luque E.M."/>
            <person name="Marcos A.T."/>
            <person name="Martin J."/>
            <person name="Mccluskey K."/>
            <person name="Medina H.R."/>
            <person name="Miralles-Duran A."/>
            <person name="Miyazaki A."/>
            <person name="Munoz-Torres E."/>
            <person name="Oguiza J.A."/>
            <person name="Ohm R."/>
            <person name="Olmedo M."/>
            <person name="Orejas M."/>
            <person name="Ortiz-Castellanos L."/>
            <person name="Pisabarro A.G."/>
            <person name="Rodriguez-Romero J."/>
            <person name="Ruiz-Herrera J."/>
            <person name="Ruiz-Vazquez R."/>
            <person name="Sanz C."/>
            <person name="Schackwitz W."/>
            <person name="Schmutz J."/>
            <person name="Shahriari M."/>
            <person name="Shelest E."/>
            <person name="Silva-Franco F."/>
            <person name="Soanes D."/>
            <person name="Syed K."/>
            <person name="Tagua V.G."/>
            <person name="Talbot N.J."/>
            <person name="Thon M."/>
            <person name="De Vries R.P."/>
            <person name="Wiebenga A."/>
            <person name="Yadav J.S."/>
            <person name="Braun E.L."/>
            <person name="Baker S."/>
            <person name="Garre V."/>
            <person name="Horwitz B."/>
            <person name="Torres-Martinez S."/>
            <person name="Idnurm A."/>
            <person name="Herrera-Estrella A."/>
            <person name="Gabaldon T."/>
            <person name="Grigoriev I.V."/>
        </authorList>
    </citation>
    <scope>NUCLEOTIDE SEQUENCE [LARGE SCALE GENOMIC DNA]</scope>
    <source>
        <strain evidence="3 4">CBS 277.49</strain>
    </source>
</reference>
<dbReference type="SUPFAM" id="SSF50729">
    <property type="entry name" value="PH domain-like"/>
    <property type="match status" value="1"/>
</dbReference>
<dbReference type="VEuPathDB" id="FungiDB:MUCCIDRAFT_158563"/>
<dbReference type="AlphaFoldDB" id="A0A162ZX20"/>
<organism evidence="3 4">
    <name type="scientific">Mucor lusitanicus CBS 277.49</name>
    <dbReference type="NCBI Taxonomy" id="747725"/>
    <lineage>
        <taxon>Eukaryota</taxon>
        <taxon>Fungi</taxon>
        <taxon>Fungi incertae sedis</taxon>
        <taxon>Mucoromycota</taxon>
        <taxon>Mucoromycotina</taxon>
        <taxon>Mucoromycetes</taxon>
        <taxon>Mucorales</taxon>
        <taxon>Mucorineae</taxon>
        <taxon>Mucoraceae</taxon>
        <taxon>Mucor</taxon>
    </lineage>
</organism>
<dbReference type="InterPro" id="IPR001849">
    <property type="entry name" value="PH_domain"/>
</dbReference>
<dbReference type="SMART" id="SM00325">
    <property type="entry name" value="RhoGEF"/>
    <property type="match status" value="1"/>
</dbReference>
<evidence type="ECO:0000259" key="2">
    <source>
        <dbReference type="PROSITE" id="PS50010"/>
    </source>
</evidence>
<dbReference type="PROSITE" id="PS50010">
    <property type="entry name" value="DH_2"/>
    <property type="match status" value="1"/>
</dbReference>
<evidence type="ECO:0000313" key="3">
    <source>
        <dbReference type="EMBL" id="OAD08347.1"/>
    </source>
</evidence>
<feature type="region of interest" description="Disordered" evidence="1">
    <location>
        <begin position="947"/>
        <end position="966"/>
    </location>
</feature>
<dbReference type="Gene3D" id="1.20.900.10">
    <property type="entry name" value="Dbl homology (DH) domain"/>
    <property type="match status" value="1"/>
</dbReference>
<dbReference type="SUPFAM" id="SSF48065">
    <property type="entry name" value="DBL homology domain (DH-domain)"/>
    <property type="match status" value="1"/>
</dbReference>
<proteinExistence type="predicted"/>
<gene>
    <name evidence="3" type="ORF">MUCCIDRAFT_158563</name>
</gene>
<dbReference type="PANTHER" id="PTHR45818:SF3">
    <property type="entry name" value="PROTEIN VAV"/>
    <property type="match status" value="1"/>
</dbReference>
<dbReference type="Gene3D" id="2.30.29.30">
    <property type="entry name" value="Pleckstrin-homology domain (PH domain)/Phosphotyrosine-binding domain (PTB)"/>
    <property type="match status" value="1"/>
</dbReference>
<dbReference type="PANTHER" id="PTHR45818">
    <property type="entry name" value="PROTEIN VAV"/>
    <property type="match status" value="1"/>
</dbReference>
<evidence type="ECO:0000256" key="1">
    <source>
        <dbReference type="SAM" id="MobiDB-lite"/>
    </source>
</evidence>
<dbReference type="InterPro" id="IPR035899">
    <property type="entry name" value="DBL_dom_sf"/>
</dbReference>
<feature type="region of interest" description="Disordered" evidence="1">
    <location>
        <begin position="164"/>
        <end position="184"/>
    </location>
</feature>
<feature type="region of interest" description="Disordered" evidence="1">
    <location>
        <begin position="888"/>
        <end position="909"/>
    </location>
</feature>
<feature type="domain" description="DH" evidence="2">
    <location>
        <begin position="399"/>
        <end position="596"/>
    </location>
</feature>